<comment type="caution">
    <text evidence="2">The sequence shown here is derived from an EMBL/GenBank/DDBJ whole genome shotgun (WGS) entry which is preliminary data.</text>
</comment>
<dbReference type="Proteomes" id="UP000245293">
    <property type="component" value="Unassembled WGS sequence"/>
</dbReference>
<evidence type="ECO:0000313" key="3">
    <source>
        <dbReference type="Proteomes" id="UP000245293"/>
    </source>
</evidence>
<evidence type="ECO:0000259" key="1">
    <source>
        <dbReference type="Pfam" id="PF01402"/>
    </source>
</evidence>
<dbReference type="OrthoDB" id="5298181at2"/>
<organism evidence="2 3">
    <name type="scientific">Salibaculum griseiflavum</name>
    <dbReference type="NCBI Taxonomy" id="1914409"/>
    <lineage>
        <taxon>Bacteria</taxon>
        <taxon>Pseudomonadati</taxon>
        <taxon>Pseudomonadota</taxon>
        <taxon>Alphaproteobacteria</taxon>
        <taxon>Rhodobacterales</taxon>
        <taxon>Roseobacteraceae</taxon>
        <taxon>Salibaculum</taxon>
    </lineage>
</organism>
<dbReference type="SUPFAM" id="SSF47598">
    <property type="entry name" value="Ribbon-helix-helix"/>
    <property type="match status" value="1"/>
</dbReference>
<dbReference type="EMBL" id="QETF01000017">
    <property type="protein sequence ID" value="PWG16130.1"/>
    <property type="molecule type" value="Genomic_DNA"/>
</dbReference>
<dbReference type="InterPro" id="IPR010985">
    <property type="entry name" value="Ribbon_hlx_hlx"/>
</dbReference>
<accession>A0A2V1P2Z5</accession>
<proteinExistence type="predicted"/>
<gene>
    <name evidence="2" type="ORF">DFK10_13120</name>
</gene>
<sequence>MSAMRPVAVKLDEDTRSRVQKLAEARDRSPHWILREAVSEFLEREEQRETMRNAALAAWEEFELTGLHVTHAEADAWLARLEQGQETEPPECHN</sequence>
<feature type="domain" description="Ribbon-helix-helix protein CopG" evidence="1">
    <location>
        <begin position="7"/>
        <end position="45"/>
    </location>
</feature>
<dbReference type="InterPro" id="IPR013321">
    <property type="entry name" value="Arc_rbn_hlx_hlx"/>
</dbReference>
<dbReference type="GO" id="GO:0006355">
    <property type="term" value="P:regulation of DNA-templated transcription"/>
    <property type="evidence" value="ECO:0007669"/>
    <property type="project" value="InterPro"/>
</dbReference>
<dbReference type="Gene3D" id="1.10.1220.10">
    <property type="entry name" value="Met repressor-like"/>
    <property type="match status" value="1"/>
</dbReference>
<dbReference type="CDD" id="cd22233">
    <property type="entry name" value="RHH_CopAso-like"/>
    <property type="match status" value="1"/>
</dbReference>
<reference evidence="3" key="1">
    <citation type="submission" date="2018-05" db="EMBL/GenBank/DDBJ databases">
        <authorList>
            <person name="Du Z."/>
            <person name="Wang X."/>
        </authorList>
    </citation>
    <scope>NUCLEOTIDE SEQUENCE [LARGE SCALE GENOMIC DNA]</scope>
    <source>
        <strain evidence="3">WDS4C29</strain>
    </source>
</reference>
<dbReference type="Pfam" id="PF01402">
    <property type="entry name" value="RHH_1"/>
    <property type="match status" value="1"/>
</dbReference>
<name>A0A2V1P2Z5_9RHOB</name>
<keyword evidence="3" id="KW-1185">Reference proteome</keyword>
<protein>
    <submittedName>
        <fullName evidence="2">CopG family transcriptional regulator</fullName>
    </submittedName>
</protein>
<dbReference type="InterPro" id="IPR002145">
    <property type="entry name" value="CopG"/>
</dbReference>
<dbReference type="AlphaFoldDB" id="A0A2V1P2Z5"/>
<evidence type="ECO:0000313" key="2">
    <source>
        <dbReference type="EMBL" id="PWG16130.1"/>
    </source>
</evidence>